<evidence type="ECO:0000313" key="3">
    <source>
        <dbReference type="EMBL" id="MDT0352270.1"/>
    </source>
</evidence>
<comment type="caution">
    <text evidence="3">The sequence shown here is derived from an EMBL/GenBank/DDBJ whole genome shotgun (WGS) entry which is preliminary data.</text>
</comment>
<dbReference type="Proteomes" id="UP001183202">
    <property type="component" value="Unassembled WGS sequence"/>
</dbReference>
<evidence type="ECO:0000313" key="4">
    <source>
        <dbReference type="Proteomes" id="UP001183202"/>
    </source>
</evidence>
<feature type="transmembrane region" description="Helical" evidence="2">
    <location>
        <begin position="93"/>
        <end position="116"/>
    </location>
</feature>
<keyword evidence="2" id="KW-0812">Transmembrane</keyword>
<name>A0ABU2NEW0_9PSEU</name>
<accession>A0ABU2NEW0</accession>
<keyword evidence="2" id="KW-1133">Transmembrane helix</keyword>
<dbReference type="InterPro" id="IPR009937">
    <property type="entry name" value="Phage_holin_3_6"/>
</dbReference>
<reference evidence="4" key="1">
    <citation type="submission" date="2023-07" db="EMBL/GenBank/DDBJ databases">
        <title>30 novel species of actinomycetes from the DSMZ collection.</title>
        <authorList>
            <person name="Nouioui I."/>
        </authorList>
    </citation>
    <scope>NUCLEOTIDE SEQUENCE [LARGE SCALE GENOMIC DNA]</scope>
    <source>
        <strain evidence="4">DSM 45834</strain>
    </source>
</reference>
<gene>
    <name evidence="3" type="ORF">RM445_22320</name>
</gene>
<keyword evidence="4" id="KW-1185">Reference proteome</keyword>
<evidence type="ECO:0000256" key="2">
    <source>
        <dbReference type="SAM" id="Phobius"/>
    </source>
</evidence>
<protein>
    <submittedName>
        <fullName evidence="3">Phage holin family protein</fullName>
    </submittedName>
</protein>
<sequence>MTTGPTPAGRDTPIPDVDPAAPVPSPAGNVDATASIGDASATVPPADQRPDPSGDSTGDLLRRLTDNVQSLVQGEVASARQEMTDKALALRPAAGMLGGAAVLGALAAGTSAVVLVRLLDRFLPPTTSAAVATAVLGGGAAVLAKAGAEQVRLVGPPVPERTLESVKADVAAVTEATSG</sequence>
<dbReference type="EMBL" id="JAVREJ010000017">
    <property type="protein sequence ID" value="MDT0352270.1"/>
    <property type="molecule type" value="Genomic_DNA"/>
</dbReference>
<evidence type="ECO:0000256" key="1">
    <source>
        <dbReference type="SAM" id="MobiDB-lite"/>
    </source>
</evidence>
<organism evidence="3 4">
    <name type="scientific">Pseudonocardia charpentierae</name>
    <dbReference type="NCBI Taxonomy" id="3075545"/>
    <lineage>
        <taxon>Bacteria</taxon>
        <taxon>Bacillati</taxon>
        <taxon>Actinomycetota</taxon>
        <taxon>Actinomycetes</taxon>
        <taxon>Pseudonocardiales</taxon>
        <taxon>Pseudonocardiaceae</taxon>
        <taxon>Pseudonocardia</taxon>
    </lineage>
</organism>
<proteinExistence type="predicted"/>
<dbReference type="Pfam" id="PF07332">
    <property type="entry name" value="Phage_holin_3_6"/>
    <property type="match status" value="1"/>
</dbReference>
<keyword evidence="2" id="KW-0472">Membrane</keyword>
<feature type="transmembrane region" description="Helical" evidence="2">
    <location>
        <begin position="122"/>
        <end position="144"/>
    </location>
</feature>
<feature type="region of interest" description="Disordered" evidence="1">
    <location>
        <begin position="1"/>
        <end position="59"/>
    </location>
</feature>
<dbReference type="RefSeq" id="WP_311558778.1">
    <property type="nucleotide sequence ID" value="NZ_JAVREJ010000017.1"/>
</dbReference>